<organism evidence="1 2">
    <name type="scientific">Ophiophagus hannah</name>
    <name type="common">King cobra</name>
    <name type="synonym">Naja hannah</name>
    <dbReference type="NCBI Taxonomy" id="8665"/>
    <lineage>
        <taxon>Eukaryota</taxon>
        <taxon>Metazoa</taxon>
        <taxon>Chordata</taxon>
        <taxon>Craniata</taxon>
        <taxon>Vertebrata</taxon>
        <taxon>Euteleostomi</taxon>
        <taxon>Lepidosauria</taxon>
        <taxon>Squamata</taxon>
        <taxon>Bifurcata</taxon>
        <taxon>Unidentata</taxon>
        <taxon>Episquamata</taxon>
        <taxon>Toxicofera</taxon>
        <taxon>Serpentes</taxon>
        <taxon>Colubroidea</taxon>
        <taxon>Elapidae</taxon>
        <taxon>Elapinae</taxon>
        <taxon>Ophiophagus</taxon>
    </lineage>
</organism>
<dbReference type="OrthoDB" id="10455244at2759"/>
<evidence type="ECO:0000313" key="1">
    <source>
        <dbReference type="EMBL" id="ETE72263.1"/>
    </source>
</evidence>
<name>V8PE31_OPHHA</name>
<protein>
    <submittedName>
        <fullName evidence="1">Uncharacterized protein</fullName>
    </submittedName>
</protein>
<proteinExistence type="predicted"/>
<accession>V8PE31</accession>
<keyword evidence="2" id="KW-1185">Reference proteome</keyword>
<reference evidence="1 2" key="1">
    <citation type="journal article" date="2013" name="Proc. Natl. Acad. Sci. U.S.A.">
        <title>The king cobra genome reveals dynamic gene evolution and adaptation in the snake venom system.</title>
        <authorList>
            <person name="Vonk F.J."/>
            <person name="Casewell N.R."/>
            <person name="Henkel C.V."/>
            <person name="Heimberg A.M."/>
            <person name="Jansen H.J."/>
            <person name="McCleary R.J."/>
            <person name="Kerkkamp H.M."/>
            <person name="Vos R.A."/>
            <person name="Guerreiro I."/>
            <person name="Calvete J.J."/>
            <person name="Wuster W."/>
            <person name="Woods A.E."/>
            <person name="Logan J.M."/>
            <person name="Harrison R.A."/>
            <person name="Castoe T.A."/>
            <person name="de Koning A.P."/>
            <person name="Pollock D.D."/>
            <person name="Yandell M."/>
            <person name="Calderon D."/>
            <person name="Renjifo C."/>
            <person name="Currier R.B."/>
            <person name="Salgado D."/>
            <person name="Pla D."/>
            <person name="Sanz L."/>
            <person name="Hyder A.S."/>
            <person name="Ribeiro J.M."/>
            <person name="Arntzen J.W."/>
            <person name="van den Thillart G.E."/>
            <person name="Boetzer M."/>
            <person name="Pirovano W."/>
            <person name="Dirks R.P."/>
            <person name="Spaink H.P."/>
            <person name="Duboule D."/>
            <person name="McGlinn E."/>
            <person name="Kini R.M."/>
            <person name="Richardson M.K."/>
        </authorList>
    </citation>
    <scope>NUCLEOTIDE SEQUENCE</scope>
    <source>
        <tissue evidence="1">Blood</tissue>
    </source>
</reference>
<evidence type="ECO:0000313" key="2">
    <source>
        <dbReference type="Proteomes" id="UP000018936"/>
    </source>
</evidence>
<feature type="non-terminal residue" evidence="1">
    <location>
        <position position="1"/>
    </location>
</feature>
<dbReference type="AlphaFoldDB" id="V8PE31"/>
<dbReference type="EMBL" id="AZIM01000246">
    <property type="protein sequence ID" value="ETE72263.1"/>
    <property type="molecule type" value="Genomic_DNA"/>
</dbReference>
<gene>
    <name evidence="1" type="ORF">L345_01907</name>
</gene>
<sequence>MDNSLNTTAILILIANCHNCVMEGEFKRRMRNFTMRLQDEEDRLTTERSLMEIKPEEHLKYAPLQDFRKKVIISHLLVDIEELHCEKKQIIDIIRCLRWKKQQLCEKFEEKLNR</sequence>
<comment type="caution">
    <text evidence="1">The sequence shown here is derived from an EMBL/GenBank/DDBJ whole genome shotgun (WGS) entry which is preliminary data.</text>
</comment>
<dbReference type="Proteomes" id="UP000018936">
    <property type="component" value="Unassembled WGS sequence"/>
</dbReference>